<accession>A0A9P6A0X4</accession>
<protein>
    <submittedName>
        <fullName evidence="1">Uncharacterized protein</fullName>
    </submittedName>
</protein>
<evidence type="ECO:0000313" key="2">
    <source>
        <dbReference type="Proteomes" id="UP000807025"/>
    </source>
</evidence>
<gene>
    <name evidence="1" type="ORF">BDN71DRAFT_534762</name>
</gene>
<organism evidence="1 2">
    <name type="scientific">Pleurotus eryngii</name>
    <name type="common">Boletus of the steppes</name>
    <dbReference type="NCBI Taxonomy" id="5323"/>
    <lineage>
        <taxon>Eukaryota</taxon>
        <taxon>Fungi</taxon>
        <taxon>Dikarya</taxon>
        <taxon>Basidiomycota</taxon>
        <taxon>Agaricomycotina</taxon>
        <taxon>Agaricomycetes</taxon>
        <taxon>Agaricomycetidae</taxon>
        <taxon>Agaricales</taxon>
        <taxon>Pleurotineae</taxon>
        <taxon>Pleurotaceae</taxon>
        <taxon>Pleurotus</taxon>
    </lineage>
</organism>
<dbReference type="AlphaFoldDB" id="A0A9P6A0X4"/>
<evidence type="ECO:0000313" key="1">
    <source>
        <dbReference type="EMBL" id="KAF9497840.1"/>
    </source>
</evidence>
<sequence>MIAGLAVSADGESRFFTLSSAASLCVLGEASGRVQNLQTSVMTRSRRDFELLRQPCPFLSFLRKRDNILNAHVCRTQTNKALNTIGLGIEVYSLISSQFWSGMPLALSSSKLRLLISYDGGKNVELQ</sequence>
<comment type="caution">
    <text evidence="1">The sequence shown here is derived from an EMBL/GenBank/DDBJ whole genome shotgun (WGS) entry which is preliminary data.</text>
</comment>
<name>A0A9P6A0X4_PLEER</name>
<reference evidence="1" key="1">
    <citation type="submission" date="2020-11" db="EMBL/GenBank/DDBJ databases">
        <authorList>
            <consortium name="DOE Joint Genome Institute"/>
            <person name="Ahrendt S."/>
            <person name="Riley R."/>
            <person name="Andreopoulos W."/>
            <person name="Labutti K."/>
            <person name="Pangilinan J."/>
            <person name="Ruiz-Duenas F.J."/>
            <person name="Barrasa J.M."/>
            <person name="Sanchez-Garcia M."/>
            <person name="Camarero S."/>
            <person name="Miyauchi S."/>
            <person name="Serrano A."/>
            <person name="Linde D."/>
            <person name="Babiker R."/>
            <person name="Drula E."/>
            <person name="Ayuso-Fernandez I."/>
            <person name="Pacheco R."/>
            <person name="Padilla G."/>
            <person name="Ferreira P."/>
            <person name="Barriuso J."/>
            <person name="Kellner H."/>
            <person name="Castanera R."/>
            <person name="Alfaro M."/>
            <person name="Ramirez L."/>
            <person name="Pisabarro A.G."/>
            <person name="Kuo A."/>
            <person name="Tritt A."/>
            <person name="Lipzen A."/>
            <person name="He G."/>
            <person name="Yan M."/>
            <person name="Ng V."/>
            <person name="Cullen D."/>
            <person name="Martin F."/>
            <person name="Rosso M.-N."/>
            <person name="Henrissat B."/>
            <person name="Hibbett D."/>
            <person name="Martinez A.T."/>
            <person name="Grigoriev I.V."/>
        </authorList>
    </citation>
    <scope>NUCLEOTIDE SEQUENCE</scope>
    <source>
        <strain evidence="1">ATCC 90797</strain>
    </source>
</reference>
<dbReference type="EMBL" id="MU154541">
    <property type="protein sequence ID" value="KAF9497840.1"/>
    <property type="molecule type" value="Genomic_DNA"/>
</dbReference>
<proteinExistence type="predicted"/>
<dbReference type="Proteomes" id="UP000807025">
    <property type="component" value="Unassembled WGS sequence"/>
</dbReference>
<keyword evidence="2" id="KW-1185">Reference proteome</keyword>